<reference evidence="5" key="1">
    <citation type="submission" date="2022-06" db="EMBL/GenBank/DDBJ databases">
        <title>Genomic Encyclopedia of Archaeal and Bacterial Type Strains, Phase II (KMG-II): from individual species to whole genera.</title>
        <authorList>
            <person name="Goeker M."/>
        </authorList>
    </citation>
    <scope>NUCLEOTIDE SEQUENCE</scope>
    <source>
        <strain evidence="5">DSM 43935</strain>
    </source>
</reference>
<organism evidence="5 6">
    <name type="scientific">Goodfellowiella coeruleoviolacea</name>
    <dbReference type="NCBI Taxonomy" id="334858"/>
    <lineage>
        <taxon>Bacteria</taxon>
        <taxon>Bacillati</taxon>
        <taxon>Actinomycetota</taxon>
        <taxon>Actinomycetes</taxon>
        <taxon>Pseudonocardiales</taxon>
        <taxon>Pseudonocardiaceae</taxon>
        <taxon>Goodfellowiella</taxon>
    </lineage>
</organism>
<comment type="caution">
    <text evidence="5">The sequence shown here is derived from an EMBL/GenBank/DDBJ whole genome shotgun (WGS) entry which is preliminary data.</text>
</comment>
<dbReference type="Proteomes" id="UP001206128">
    <property type="component" value="Unassembled WGS sequence"/>
</dbReference>
<sequence length="336" mass="37138">MTTQSVAAPPKCLCFGVLGCADIAWRRMLPTLVAADGVRVVAVASRDHRKAARFADRFGCDAENYTTLLDRSDVDAVYLPLPTALHADWAARALEAGKHVLAEKPLTRCHREAAALVRLAERRGLVLMENFMFLHHSQHRVVAELLAGHVIGELRGFSSTFTIPPKPGDDIRYRPVLGDGALDFGVYPIRAAHHYLGPDLTVVGAVLRRERQRDVIISGDVLLCNAEGIPAQLRFGMDHSYRTGYELAGSTGRLTLDRAFTTPASLQPVIRIERQDYREERALPVDDQFANIVDYFVRAVRDGADTSSWTEATLRQSALVDKVLETARIVDYPASP</sequence>
<evidence type="ECO:0000256" key="2">
    <source>
        <dbReference type="ARBA" id="ARBA00023002"/>
    </source>
</evidence>
<protein>
    <submittedName>
        <fullName evidence="5">Dehydrogenase</fullName>
    </submittedName>
</protein>
<dbReference type="GO" id="GO:0000166">
    <property type="term" value="F:nucleotide binding"/>
    <property type="evidence" value="ECO:0007669"/>
    <property type="project" value="InterPro"/>
</dbReference>
<accession>A0AAE3GLE1</accession>
<dbReference type="GO" id="GO:0016491">
    <property type="term" value="F:oxidoreductase activity"/>
    <property type="evidence" value="ECO:0007669"/>
    <property type="project" value="UniProtKB-KW"/>
</dbReference>
<dbReference type="SUPFAM" id="SSF51735">
    <property type="entry name" value="NAD(P)-binding Rossmann-fold domains"/>
    <property type="match status" value="1"/>
</dbReference>
<evidence type="ECO:0000256" key="1">
    <source>
        <dbReference type="ARBA" id="ARBA00010928"/>
    </source>
</evidence>
<dbReference type="PANTHER" id="PTHR22604">
    <property type="entry name" value="OXIDOREDUCTASES"/>
    <property type="match status" value="1"/>
</dbReference>
<dbReference type="InterPro" id="IPR055170">
    <property type="entry name" value="GFO_IDH_MocA-like_dom"/>
</dbReference>
<evidence type="ECO:0000259" key="4">
    <source>
        <dbReference type="Pfam" id="PF22725"/>
    </source>
</evidence>
<dbReference type="RefSeq" id="WP_301329565.1">
    <property type="nucleotide sequence ID" value="NZ_JAMTCK010000033.1"/>
</dbReference>
<name>A0AAE3GLE1_9PSEU</name>
<dbReference type="Gene3D" id="3.40.50.720">
    <property type="entry name" value="NAD(P)-binding Rossmann-like Domain"/>
    <property type="match status" value="1"/>
</dbReference>
<dbReference type="Pfam" id="PF22725">
    <property type="entry name" value="GFO_IDH_MocA_C3"/>
    <property type="match status" value="1"/>
</dbReference>
<feature type="domain" description="Gfo/Idh/MocA-like oxidoreductase N-terminal" evidence="3">
    <location>
        <begin position="15"/>
        <end position="131"/>
    </location>
</feature>
<evidence type="ECO:0000259" key="3">
    <source>
        <dbReference type="Pfam" id="PF01408"/>
    </source>
</evidence>
<keyword evidence="2" id="KW-0560">Oxidoreductase</keyword>
<dbReference type="EMBL" id="JAMTCK010000033">
    <property type="protein sequence ID" value="MCP2170417.1"/>
    <property type="molecule type" value="Genomic_DNA"/>
</dbReference>
<dbReference type="Gene3D" id="3.30.360.10">
    <property type="entry name" value="Dihydrodipicolinate Reductase, domain 2"/>
    <property type="match status" value="1"/>
</dbReference>
<dbReference type="InterPro" id="IPR050984">
    <property type="entry name" value="Gfo/Idh/MocA_domain"/>
</dbReference>
<evidence type="ECO:0000313" key="6">
    <source>
        <dbReference type="Proteomes" id="UP001206128"/>
    </source>
</evidence>
<comment type="similarity">
    <text evidence="1">Belongs to the Gfo/Idh/MocA family.</text>
</comment>
<dbReference type="Pfam" id="PF01408">
    <property type="entry name" value="GFO_IDH_MocA"/>
    <property type="match status" value="1"/>
</dbReference>
<dbReference type="PANTHER" id="PTHR22604:SF105">
    <property type="entry name" value="TRANS-1,2-DIHYDROBENZENE-1,2-DIOL DEHYDROGENASE"/>
    <property type="match status" value="1"/>
</dbReference>
<feature type="domain" description="GFO/IDH/MocA-like oxidoreductase" evidence="4">
    <location>
        <begin position="140"/>
        <end position="254"/>
    </location>
</feature>
<dbReference type="SUPFAM" id="SSF55347">
    <property type="entry name" value="Glyceraldehyde-3-phosphate dehydrogenase-like, C-terminal domain"/>
    <property type="match status" value="1"/>
</dbReference>
<proteinExistence type="inferred from homology"/>
<gene>
    <name evidence="5" type="ORF">LX83_007308</name>
</gene>
<dbReference type="InterPro" id="IPR000683">
    <property type="entry name" value="Gfo/Idh/MocA-like_OxRdtase_N"/>
</dbReference>
<evidence type="ECO:0000313" key="5">
    <source>
        <dbReference type="EMBL" id="MCP2170417.1"/>
    </source>
</evidence>
<keyword evidence="6" id="KW-1185">Reference proteome</keyword>
<dbReference type="AlphaFoldDB" id="A0AAE3GLE1"/>
<dbReference type="InterPro" id="IPR036291">
    <property type="entry name" value="NAD(P)-bd_dom_sf"/>
</dbReference>